<dbReference type="AlphaFoldDB" id="A0A9P8SS29"/>
<reference evidence="3" key="1">
    <citation type="submission" date="2021-08" db="EMBL/GenBank/DDBJ databases">
        <title>Global Aspergillus fumigatus from environmental and clinical sources.</title>
        <authorList>
            <person name="Barber A."/>
            <person name="Sae-Ong T."/>
        </authorList>
    </citation>
    <scope>NUCLEOTIDE SEQUENCE</scope>
    <source>
        <strain evidence="3">NRZ-2016-071</strain>
    </source>
</reference>
<organism evidence="3 4">
    <name type="scientific">Aspergillus fumigatus</name>
    <name type="common">Neosartorya fumigata</name>
    <dbReference type="NCBI Taxonomy" id="746128"/>
    <lineage>
        <taxon>Eukaryota</taxon>
        <taxon>Fungi</taxon>
        <taxon>Dikarya</taxon>
        <taxon>Ascomycota</taxon>
        <taxon>Pezizomycotina</taxon>
        <taxon>Eurotiomycetes</taxon>
        <taxon>Eurotiomycetidae</taxon>
        <taxon>Eurotiales</taxon>
        <taxon>Aspergillaceae</taxon>
        <taxon>Aspergillus</taxon>
        <taxon>Aspergillus subgen. Fumigati</taxon>
    </lineage>
</organism>
<feature type="domain" description="Carrier" evidence="2">
    <location>
        <begin position="90"/>
        <end position="131"/>
    </location>
</feature>
<dbReference type="SUPFAM" id="SSF47336">
    <property type="entry name" value="ACP-like"/>
    <property type="match status" value="1"/>
</dbReference>
<evidence type="ECO:0000313" key="3">
    <source>
        <dbReference type="EMBL" id="KAH1904039.1"/>
    </source>
</evidence>
<dbReference type="InterPro" id="IPR036736">
    <property type="entry name" value="ACP-like_sf"/>
</dbReference>
<dbReference type="InterPro" id="IPR009081">
    <property type="entry name" value="PP-bd_ACP"/>
</dbReference>
<accession>A0A9P8SS29</accession>
<evidence type="ECO:0000259" key="2">
    <source>
        <dbReference type="Pfam" id="PF00550"/>
    </source>
</evidence>
<name>A0A9P8SS29_ASPFM</name>
<evidence type="ECO:0000313" key="4">
    <source>
        <dbReference type="Proteomes" id="UP000813423"/>
    </source>
</evidence>
<dbReference type="Pfam" id="PF00550">
    <property type="entry name" value="PP-binding"/>
    <property type="match status" value="1"/>
</dbReference>
<dbReference type="Gene3D" id="1.10.1200.10">
    <property type="entry name" value="ACP-like"/>
    <property type="match status" value="1"/>
</dbReference>
<feature type="region of interest" description="Disordered" evidence="1">
    <location>
        <begin position="33"/>
        <end position="62"/>
    </location>
</feature>
<feature type="compositionally biased region" description="Polar residues" evidence="1">
    <location>
        <begin position="53"/>
        <end position="62"/>
    </location>
</feature>
<protein>
    <recommendedName>
        <fullName evidence="2">Carrier domain-containing protein</fullName>
    </recommendedName>
</protein>
<gene>
    <name evidence="3" type="ORF">KXV57_006596</name>
</gene>
<comment type="caution">
    <text evidence="3">The sequence shown here is derived from an EMBL/GenBank/DDBJ whole genome shotgun (WGS) entry which is preliminary data.</text>
</comment>
<dbReference type="Proteomes" id="UP000813423">
    <property type="component" value="Unassembled WGS sequence"/>
</dbReference>
<dbReference type="EMBL" id="JAIBSC010000049">
    <property type="protein sequence ID" value="KAH1904039.1"/>
    <property type="molecule type" value="Genomic_DNA"/>
</dbReference>
<proteinExistence type="predicted"/>
<evidence type="ECO:0000256" key="1">
    <source>
        <dbReference type="SAM" id="MobiDB-lite"/>
    </source>
</evidence>
<sequence length="140" mass="15172">MEASTTDMSDAFWVQDSRLESLRANLASLASETDSVARGRSAQGGRDGGAQWATPSASLISSQHTSRVEPHEYWACSPRSSRLDGVSVARHGVDSMISVELQTWMYKEFGVQIGVQFLSDPSTTFRSLASLVAEHLHVAA</sequence>